<evidence type="ECO:0000259" key="2">
    <source>
        <dbReference type="PROSITE" id="PS50940"/>
    </source>
</evidence>
<dbReference type="GO" id="GO:0008061">
    <property type="term" value="F:chitin binding"/>
    <property type="evidence" value="ECO:0007669"/>
    <property type="project" value="InterPro"/>
</dbReference>
<feature type="domain" description="Chitin-binding type-2" evidence="2">
    <location>
        <begin position="171"/>
        <end position="233"/>
    </location>
</feature>
<dbReference type="InterPro" id="IPR002557">
    <property type="entry name" value="Chitin-bd_dom"/>
</dbReference>
<dbReference type="EMBL" id="GDHC01010411">
    <property type="protein sequence ID" value="JAQ08218.1"/>
    <property type="molecule type" value="Transcribed_RNA"/>
</dbReference>
<dbReference type="SUPFAM" id="SSF57625">
    <property type="entry name" value="Invertebrate chitin-binding proteins"/>
    <property type="match status" value="1"/>
</dbReference>
<proteinExistence type="predicted"/>
<keyword evidence="1" id="KW-0732">Signal</keyword>
<evidence type="ECO:0000313" key="3">
    <source>
        <dbReference type="EMBL" id="JAQ08218.1"/>
    </source>
</evidence>
<dbReference type="InterPro" id="IPR036508">
    <property type="entry name" value="Chitin-bd_dom_sf"/>
</dbReference>
<gene>
    <name evidence="3" type="ORF">g.62432</name>
</gene>
<organism evidence="3">
    <name type="scientific">Lygus hesperus</name>
    <name type="common">Western plant bug</name>
    <dbReference type="NCBI Taxonomy" id="30085"/>
    <lineage>
        <taxon>Eukaryota</taxon>
        <taxon>Metazoa</taxon>
        <taxon>Ecdysozoa</taxon>
        <taxon>Arthropoda</taxon>
        <taxon>Hexapoda</taxon>
        <taxon>Insecta</taxon>
        <taxon>Pterygota</taxon>
        <taxon>Neoptera</taxon>
        <taxon>Paraneoptera</taxon>
        <taxon>Hemiptera</taxon>
        <taxon>Heteroptera</taxon>
        <taxon>Panheteroptera</taxon>
        <taxon>Cimicomorpha</taxon>
        <taxon>Miridae</taxon>
        <taxon>Mirini</taxon>
        <taxon>Lygus</taxon>
    </lineage>
</organism>
<feature type="signal peptide" evidence="1">
    <location>
        <begin position="1"/>
        <end position="17"/>
    </location>
</feature>
<dbReference type="GO" id="GO:0005576">
    <property type="term" value="C:extracellular region"/>
    <property type="evidence" value="ECO:0007669"/>
    <property type="project" value="InterPro"/>
</dbReference>
<protein>
    <recommendedName>
        <fullName evidence="2">Chitin-binding type-2 domain-containing protein</fullName>
    </recommendedName>
</protein>
<accession>A0A146LJN2</accession>
<feature type="chain" id="PRO_5007527196" description="Chitin-binding type-2 domain-containing protein" evidence="1">
    <location>
        <begin position="18"/>
        <end position="304"/>
    </location>
</feature>
<dbReference type="SMART" id="SM00494">
    <property type="entry name" value="ChtBD2"/>
    <property type="match status" value="3"/>
</dbReference>
<evidence type="ECO:0000256" key="1">
    <source>
        <dbReference type="SAM" id="SignalP"/>
    </source>
</evidence>
<reference evidence="3" key="1">
    <citation type="journal article" date="2016" name="Gigascience">
        <title>De novo construction of an expanded transcriptome assembly for the western tarnished plant bug, Lygus hesperus.</title>
        <authorList>
            <person name="Tassone E.E."/>
            <person name="Geib S.M."/>
            <person name="Hall B."/>
            <person name="Fabrick J.A."/>
            <person name="Brent C.S."/>
            <person name="Hull J.J."/>
        </authorList>
    </citation>
    <scope>NUCLEOTIDE SEQUENCE</scope>
</reference>
<feature type="non-terminal residue" evidence="3">
    <location>
        <position position="1"/>
    </location>
</feature>
<name>A0A146LJN2_LYGHE</name>
<dbReference type="PROSITE" id="PS50940">
    <property type="entry name" value="CHIT_BIND_II"/>
    <property type="match status" value="1"/>
</dbReference>
<sequence length="304" mass="32763">EMVPSIFSLLLISSASGIPRCKEAGKFPIEDQRAYLECSPMKTSKFVPSVRSCGDLKYSALIGACVPQTDDNQNNSPKKTPGKERVKRNADIGSLKSVASVGITTQTVCGTTNLTGIFCVNRTHVGVCIATYSDTGAYSSRTHAYPCSGDTVCLSGKGCQKDDALLSRDRPFSCSDVGLFPDQYNCTIYHNCSTSTTDPKGFSQTTVECTGGQIYSIKLRECTNITEVESCLPGIYCHSDLEVGRLIDDNSIYYVCHTDAAYPGDLSPSFYACPAQQLFNPAVFACVSTISNITWSALPSPIVF</sequence>
<dbReference type="AlphaFoldDB" id="A0A146LJN2"/>